<gene>
    <name evidence="2" type="ORF">HICCMSTLAB_LOCUS9945</name>
</gene>
<protein>
    <submittedName>
        <fullName evidence="2">Similar to RPRD1A: Regulation of nuclear pre-mRNA domain-containing protein 1A (Gallus gallus)</fullName>
    </submittedName>
</protein>
<dbReference type="InterPro" id="IPR008942">
    <property type="entry name" value="ENTH_VHS"/>
</dbReference>
<dbReference type="SMART" id="SM00582">
    <property type="entry name" value="RPR"/>
    <property type="match status" value="1"/>
</dbReference>
<sequence length="143" mass="16755">MKLFCHFSEDKLREKLVSLVHMRASTASVEELYKFIVHHKQKTKLIIDTWASELYKAKPYHKLYFMVLANKIIQEAEKSAPELVLAYKKCLLMVFFHLKNSREDDYLRNGITVILKNWSELGICSDLVEAAKVVFNDLHISEH</sequence>
<dbReference type="InterPro" id="IPR006569">
    <property type="entry name" value="CID_dom"/>
</dbReference>
<organism evidence="2 3">
    <name type="scientific">Cotesia congregata</name>
    <name type="common">Parasitoid wasp</name>
    <name type="synonym">Apanteles congregatus</name>
    <dbReference type="NCBI Taxonomy" id="51543"/>
    <lineage>
        <taxon>Eukaryota</taxon>
        <taxon>Metazoa</taxon>
        <taxon>Ecdysozoa</taxon>
        <taxon>Arthropoda</taxon>
        <taxon>Hexapoda</taxon>
        <taxon>Insecta</taxon>
        <taxon>Pterygota</taxon>
        <taxon>Neoptera</taxon>
        <taxon>Endopterygota</taxon>
        <taxon>Hymenoptera</taxon>
        <taxon>Apocrita</taxon>
        <taxon>Ichneumonoidea</taxon>
        <taxon>Braconidae</taxon>
        <taxon>Microgastrinae</taxon>
        <taxon>Cotesia</taxon>
    </lineage>
</organism>
<evidence type="ECO:0000259" key="1">
    <source>
        <dbReference type="SMART" id="SM00582"/>
    </source>
</evidence>
<evidence type="ECO:0000313" key="2">
    <source>
        <dbReference type="EMBL" id="CAG5100872.1"/>
    </source>
</evidence>
<reference evidence="2" key="1">
    <citation type="submission" date="2021-04" db="EMBL/GenBank/DDBJ databases">
        <authorList>
            <person name="Chebbi M.A.C M."/>
        </authorList>
    </citation>
    <scope>NUCLEOTIDE SEQUENCE</scope>
</reference>
<dbReference type="AlphaFoldDB" id="A0A8J2HK05"/>
<dbReference type="Proteomes" id="UP000786811">
    <property type="component" value="Unassembled WGS sequence"/>
</dbReference>
<dbReference type="Pfam" id="PF04818">
    <property type="entry name" value="CID"/>
    <property type="match status" value="1"/>
</dbReference>
<dbReference type="EMBL" id="CAJNRD030001122">
    <property type="protein sequence ID" value="CAG5100872.1"/>
    <property type="molecule type" value="Genomic_DNA"/>
</dbReference>
<keyword evidence="3" id="KW-1185">Reference proteome</keyword>
<accession>A0A8J2HK05</accession>
<dbReference type="SUPFAM" id="SSF48464">
    <property type="entry name" value="ENTH/VHS domain"/>
    <property type="match status" value="1"/>
</dbReference>
<feature type="domain" description="CID" evidence="1">
    <location>
        <begin position="11"/>
        <end position="136"/>
    </location>
</feature>
<evidence type="ECO:0000313" key="3">
    <source>
        <dbReference type="Proteomes" id="UP000786811"/>
    </source>
</evidence>
<name>A0A8J2HK05_COTCN</name>
<dbReference type="Gene3D" id="1.25.40.90">
    <property type="match status" value="1"/>
</dbReference>
<proteinExistence type="predicted"/>
<dbReference type="OrthoDB" id="10069473at2759"/>
<comment type="caution">
    <text evidence="2">The sequence shown here is derived from an EMBL/GenBank/DDBJ whole genome shotgun (WGS) entry which is preliminary data.</text>
</comment>